<name>A0ABS8YF61_9BACL</name>
<evidence type="ECO:0000256" key="2">
    <source>
        <dbReference type="SAM" id="SignalP"/>
    </source>
</evidence>
<organism evidence="3 4">
    <name type="scientific">Paenibacillus profundus</name>
    <dbReference type="NCBI Taxonomy" id="1173085"/>
    <lineage>
        <taxon>Bacteria</taxon>
        <taxon>Bacillati</taxon>
        <taxon>Bacillota</taxon>
        <taxon>Bacilli</taxon>
        <taxon>Bacillales</taxon>
        <taxon>Paenibacillaceae</taxon>
        <taxon>Paenibacillus</taxon>
    </lineage>
</organism>
<evidence type="ECO:0000313" key="3">
    <source>
        <dbReference type="EMBL" id="MCE5169859.1"/>
    </source>
</evidence>
<feature type="region of interest" description="Disordered" evidence="1">
    <location>
        <begin position="151"/>
        <end position="171"/>
    </location>
</feature>
<reference evidence="3 4" key="1">
    <citation type="submission" date="2021-11" db="EMBL/GenBank/DDBJ databases">
        <title>Draft genome sequence of Paenibacillus profundus YoMME, a new Gram-positive bacteria with exoelectrogenic properties.</title>
        <authorList>
            <person name="Hubenova Y."/>
            <person name="Hubenova E."/>
            <person name="Manasiev Y."/>
            <person name="Peykov S."/>
            <person name="Mitov M."/>
        </authorList>
    </citation>
    <scope>NUCLEOTIDE SEQUENCE [LARGE SCALE GENOMIC DNA]</scope>
    <source>
        <strain evidence="3 4">YoMME</strain>
    </source>
</reference>
<comment type="caution">
    <text evidence="3">The sequence shown here is derived from an EMBL/GenBank/DDBJ whole genome shotgun (WGS) entry which is preliminary data.</text>
</comment>
<sequence length="255" mass="26326">MKPISKKIATGTMIAAFVLGVGAVQNYALAESASDATNSTSVQQLKADRNAQDGKGRGGFGEKGGRHGNVVKETATILNVDEASITASLKEGKTLVEVAEASGLSKEDYLQKLIAAETETINAEVTGGKVTQEQADKILSSLSERLTKQIEGTGPVGGREGKRGGHGGMGFGNPEVLTQILGITQEKLRTELEADKSILDIATAKGISEDDLISKLKDGMTDSIKKFVESKGGVGVKHKAPGGDTSANAAASATN</sequence>
<feature type="region of interest" description="Disordered" evidence="1">
    <location>
        <begin position="38"/>
        <end position="68"/>
    </location>
</feature>
<feature type="compositionally biased region" description="Low complexity" evidence="1">
    <location>
        <begin position="245"/>
        <end position="255"/>
    </location>
</feature>
<feature type="signal peptide" evidence="2">
    <location>
        <begin position="1"/>
        <end position="30"/>
    </location>
</feature>
<dbReference type="RefSeq" id="WP_233696745.1">
    <property type="nucleotide sequence ID" value="NZ_JAJNBZ010000006.1"/>
</dbReference>
<feature type="chain" id="PRO_5045051902" evidence="2">
    <location>
        <begin position="31"/>
        <end position="255"/>
    </location>
</feature>
<evidence type="ECO:0000256" key="1">
    <source>
        <dbReference type="SAM" id="MobiDB-lite"/>
    </source>
</evidence>
<dbReference type="Proteomes" id="UP001199916">
    <property type="component" value="Unassembled WGS sequence"/>
</dbReference>
<feature type="compositionally biased region" description="Basic and acidic residues" evidence="1">
    <location>
        <begin position="46"/>
        <end position="56"/>
    </location>
</feature>
<proteinExistence type="predicted"/>
<keyword evidence="2" id="KW-0732">Signal</keyword>
<feature type="region of interest" description="Disordered" evidence="1">
    <location>
        <begin position="231"/>
        <end position="255"/>
    </location>
</feature>
<keyword evidence="4" id="KW-1185">Reference proteome</keyword>
<protein>
    <submittedName>
        <fullName evidence="3">Uncharacterized protein</fullName>
    </submittedName>
</protein>
<accession>A0ABS8YF61</accession>
<gene>
    <name evidence="3" type="ORF">LQV63_11095</name>
</gene>
<dbReference type="EMBL" id="JAJNBZ010000006">
    <property type="protein sequence ID" value="MCE5169859.1"/>
    <property type="molecule type" value="Genomic_DNA"/>
</dbReference>
<evidence type="ECO:0000313" key="4">
    <source>
        <dbReference type="Proteomes" id="UP001199916"/>
    </source>
</evidence>